<name>A0A645E3R2_9ZZZZ</name>
<dbReference type="Gene3D" id="3.40.50.2300">
    <property type="match status" value="1"/>
</dbReference>
<dbReference type="CDD" id="cd17541">
    <property type="entry name" value="REC_CheB-like"/>
    <property type="match status" value="1"/>
</dbReference>
<dbReference type="Pfam" id="PF00072">
    <property type="entry name" value="Response_reg"/>
    <property type="match status" value="1"/>
</dbReference>
<dbReference type="InterPro" id="IPR011006">
    <property type="entry name" value="CheY-like_superfamily"/>
</dbReference>
<dbReference type="PANTHER" id="PTHR42872">
    <property type="entry name" value="PROTEIN-GLUTAMATE METHYLESTERASE/PROTEIN-GLUTAMINE GLUTAMINASE"/>
    <property type="match status" value="1"/>
</dbReference>
<gene>
    <name evidence="2" type="primary">cheB2_2</name>
    <name evidence="2" type="ORF">SDC9_143597</name>
</gene>
<dbReference type="SMART" id="SM00448">
    <property type="entry name" value="REC"/>
    <property type="match status" value="1"/>
</dbReference>
<dbReference type="PROSITE" id="PS50110">
    <property type="entry name" value="RESPONSE_REGULATORY"/>
    <property type="match status" value="1"/>
</dbReference>
<dbReference type="GO" id="GO:0008984">
    <property type="term" value="F:protein-glutamate methylesterase activity"/>
    <property type="evidence" value="ECO:0007669"/>
    <property type="project" value="UniProtKB-EC"/>
</dbReference>
<reference evidence="2" key="1">
    <citation type="submission" date="2019-08" db="EMBL/GenBank/DDBJ databases">
        <authorList>
            <person name="Kucharzyk K."/>
            <person name="Murdoch R.W."/>
            <person name="Higgins S."/>
            <person name="Loffler F."/>
        </authorList>
    </citation>
    <scope>NUCLEOTIDE SEQUENCE</scope>
</reference>
<dbReference type="AlphaFoldDB" id="A0A645E3R2"/>
<organism evidence="2">
    <name type="scientific">bioreactor metagenome</name>
    <dbReference type="NCBI Taxonomy" id="1076179"/>
    <lineage>
        <taxon>unclassified sequences</taxon>
        <taxon>metagenomes</taxon>
        <taxon>ecological metagenomes</taxon>
    </lineage>
</organism>
<comment type="caution">
    <text evidence="2">The sequence shown here is derived from an EMBL/GenBank/DDBJ whole genome shotgun (WGS) entry which is preliminary data.</text>
</comment>
<dbReference type="EMBL" id="VSSQ01042817">
    <property type="protein sequence ID" value="MPM96434.1"/>
    <property type="molecule type" value="Genomic_DNA"/>
</dbReference>
<sequence length="107" mass="11811">MVIRALIVDDSALIRKVLSDILNLDPEINVIGTAVNGKDALEKIKRFKPDVVLLDNIMPALDGLKTLYYIMKEFPTPVIIVSALGERAEDITLTAFEYGAVDVIEKP</sequence>
<feature type="domain" description="Response regulatory" evidence="1">
    <location>
        <begin position="4"/>
        <end position="107"/>
    </location>
</feature>
<protein>
    <submittedName>
        <fullName evidence="2">Chemotaxis response regulator protein-glutamate methylesterase of group 2 operon</fullName>
        <ecNumber evidence="2">3.1.1.61</ecNumber>
    </submittedName>
</protein>
<dbReference type="GO" id="GO:0000160">
    <property type="term" value="P:phosphorelay signal transduction system"/>
    <property type="evidence" value="ECO:0007669"/>
    <property type="project" value="InterPro"/>
</dbReference>
<evidence type="ECO:0000313" key="2">
    <source>
        <dbReference type="EMBL" id="MPM96434.1"/>
    </source>
</evidence>
<dbReference type="PANTHER" id="PTHR42872:SF6">
    <property type="entry name" value="PROTEIN-GLUTAMATE METHYLESTERASE_PROTEIN-GLUTAMINE GLUTAMINASE"/>
    <property type="match status" value="1"/>
</dbReference>
<proteinExistence type="predicted"/>
<evidence type="ECO:0000259" key="1">
    <source>
        <dbReference type="PROSITE" id="PS50110"/>
    </source>
</evidence>
<dbReference type="InterPro" id="IPR001789">
    <property type="entry name" value="Sig_transdc_resp-reg_receiver"/>
</dbReference>
<keyword evidence="2" id="KW-0378">Hydrolase</keyword>
<dbReference type="SUPFAM" id="SSF52172">
    <property type="entry name" value="CheY-like"/>
    <property type="match status" value="1"/>
</dbReference>
<accession>A0A645E3R2</accession>
<dbReference type="EC" id="3.1.1.61" evidence="2"/>